<feature type="transmembrane region" description="Helical" evidence="6">
    <location>
        <begin position="21"/>
        <end position="40"/>
    </location>
</feature>
<feature type="transmembrane region" description="Helical" evidence="6">
    <location>
        <begin position="313"/>
        <end position="338"/>
    </location>
</feature>
<feature type="transmembrane region" description="Helical" evidence="6">
    <location>
        <begin position="150"/>
        <end position="168"/>
    </location>
</feature>
<feature type="transmembrane region" description="Helical" evidence="6">
    <location>
        <begin position="254"/>
        <end position="279"/>
    </location>
</feature>
<dbReference type="Proteomes" id="UP000199699">
    <property type="component" value="Unassembled WGS sequence"/>
</dbReference>
<organism evidence="7 8">
    <name type="scientific">Micromonospora nigra</name>
    <dbReference type="NCBI Taxonomy" id="145857"/>
    <lineage>
        <taxon>Bacteria</taxon>
        <taxon>Bacillati</taxon>
        <taxon>Actinomycetota</taxon>
        <taxon>Actinomycetes</taxon>
        <taxon>Micromonosporales</taxon>
        <taxon>Micromonosporaceae</taxon>
        <taxon>Micromonospora</taxon>
    </lineage>
</organism>
<dbReference type="Gene3D" id="1.20.1250.20">
    <property type="entry name" value="MFS general substrate transporter like domains"/>
    <property type="match status" value="1"/>
</dbReference>
<keyword evidence="4 6" id="KW-1133">Transmembrane helix</keyword>
<dbReference type="InterPro" id="IPR036259">
    <property type="entry name" value="MFS_trans_sf"/>
</dbReference>
<evidence type="ECO:0000313" key="8">
    <source>
        <dbReference type="Proteomes" id="UP000199699"/>
    </source>
</evidence>
<dbReference type="AlphaFoldDB" id="A0A1C6T250"/>
<keyword evidence="3 6" id="KW-0812">Transmembrane</keyword>
<evidence type="ECO:0000256" key="2">
    <source>
        <dbReference type="ARBA" id="ARBA00022448"/>
    </source>
</evidence>
<sequence length="421" mass="43154">MSEASAPGRAPARTYSLLAGLYVSQFLGLGFFYTGLAAILRDRGASLEQLGVAQLLGLFWALKFLWSPLVDRFGSTRHGHYRSWLLVLQPAMAVGLLGLLVVDPVDDFGSLMLLAGLVVLLSATQDIAADALAVRALDPAARGLGNGIQVAGGYLGNMLGGGGVLIIYDRWGWTAAVVALAAFTLLPAAQVWRHREPARPVAAGRVGLGVLVSVFRVPGVARWALGLLPLFWIGISGAYSLVTPMLVDAGWSLSAIGTVVNVVGGVVAMLGAVGGGLLVRRLGRRRAMLAFGIAQLLAIAGLLPLALGSGGSTAAAVAAIGLSTAYAATSTVVNTINMDLSRPESAGTDFTVLASFSFLASLLAGSVGLAVAGRVGYPAVLVGAAVMVAAGVIATRSWFVDRATTVEGPVKAARQDDMAPV</sequence>
<keyword evidence="5 6" id="KW-0472">Membrane</keyword>
<evidence type="ECO:0000256" key="4">
    <source>
        <dbReference type="ARBA" id="ARBA00022989"/>
    </source>
</evidence>
<gene>
    <name evidence="7" type="ORF">GA0070616_5305</name>
</gene>
<dbReference type="RefSeq" id="WP_217628237.1">
    <property type="nucleotide sequence ID" value="NZ_FMHT01000003.1"/>
</dbReference>
<comment type="subcellular location">
    <subcellularLocation>
        <location evidence="1">Membrane</location>
        <topology evidence="1">Multi-pass membrane protein</topology>
    </subcellularLocation>
</comment>
<evidence type="ECO:0000256" key="5">
    <source>
        <dbReference type="ARBA" id="ARBA00023136"/>
    </source>
</evidence>
<feature type="transmembrane region" description="Helical" evidence="6">
    <location>
        <begin position="83"/>
        <end position="102"/>
    </location>
</feature>
<dbReference type="GO" id="GO:0016020">
    <property type="term" value="C:membrane"/>
    <property type="evidence" value="ECO:0007669"/>
    <property type="project" value="UniProtKB-SubCell"/>
</dbReference>
<evidence type="ECO:0000256" key="1">
    <source>
        <dbReference type="ARBA" id="ARBA00004141"/>
    </source>
</evidence>
<proteinExistence type="predicted"/>
<evidence type="ECO:0000256" key="6">
    <source>
        <dbReference type="SAM" id="Phobius"/>
    </source>
</evidence>
<dbReference type="PANTHER" id="PTHR12778:SF10">
    <property type="entry name" value="MAJOR FACILITATOR SUPERFAMILY DOMAIN-CONTAINING PROTEIN 3"/>
    <property type="match status" value="1"/>
</dbReference>
<feature type="transmembrane region" description="Helical" evidence="6">
    <location>
        <begin position="52"/>
        <end position="71"/>
    </location>
</feature>
<name>A0A1C6T250_9ACTN</name>
<feature type="transmembrane region" description="Helical" evidence="6">
    <location>
        <begin position="350"/>
        <end position="369"/>
    </location>
</feature>
<protein>
    <submittedName>
        <fullName evidence="7">Predicted arabinose efflux permease, MFS family</fullName>
    </submittedName>
</protein>
<reference evidence="7 8" key="1">
    <citation type="submission" date="2016-06" db="EMBL/GenBank/DDBJ databases">
        <authorList>
            <person name="Kjaerup R.B."/>
            <person name="Dalgaard T.S."/>
            <person name="Juul-Madsen H.R."/>
        </authorList>
    </citation>
    <scope>NUCLEOTIDE SEQUENCE [LARGE SCALE GENOMIC DNA]</scope>
    <source>
        <strain evidence="7 8">DSM 43818</strain>
    </source>
</reference>
<keyword evidence="2" id="KW-0813">Transport</keyword>
<dbReference type="InterPro" id="IPR011701">
    <property type="entry name" value="MFS"/>
</dbReference>
<keyword evidence="8" id="KW-1185">Reference proteome</keyword>
<dbReference type="Pfam" id="PF07690">
    <property type="entry name" value="MFS_1"/>
    <property type="match status" value="1"/>
</dbReference>
<accession>A0A1C6T250</accession>
<feature type="transmembrane region" description="Helical" evidence="6">
    <location>
        <begin position="286"/>
        <end position="307"/>
    </location>
</feature>
<evidence type="ECO:0000256" key="3">
    <source>
        <dbReference type="ARBA" id="ARBA00022692"/>
    </source>
</evidence>
<feature type="transmembrane region" description="Helical" evidence="6">
    <location>
        <begin position="108"/>
        <end position="129"/>
    </location>
</feature>
<evidence type="ECO:0000313" key="7">
    <source>
        <dbReference type="EMBL" id="SCL35739.1"/>
    </source>
</evidence>
<dbReference type="SUPFAM" id="SSF103473">
    <property type="entry name" value="MFS general substrate transporter"/>
    <property type="match status" value="1"/>
</dbReference>
<dbReference type="STRING" id="145857.GA0070616_5305"/>
<dbReference type="InterPro" id="IPR004752">
    <property type="entry name" value="AmpG_permease/AT-1"/>
</dbReference>
<dbReference type="PANTHER" id="PTHR12778">
    <property type="entry name" value="SOLUTE CARRIER FAMILY 33 ACETYL-COA TRANSPORTER -RELATED"/>
    <property type="match status" value="1"/>
</dbReference>
<feature type="transmembrane region" description="Helical" evidence="6">
    <location>
        <begin position="223"/>
        <end position="242"/>
    </location>
</feature>
<dbReference type="EMBL" id="FMHT01000003">
    <property type="protein sequence ID" value="SCL35739.1"/>
    <property type="molecule type" value="Genomic_DNA"/>
</dbReference>
<dbReference type="GO" id="GO:0022857">
    <property type="term" value="F:transmembrane transporter activity"/>
    <property type="evidence" value="ECO:0007669"/>
    <property type="project" value="InterPro"/>
</dbReference>
<feature type="transmembrane region" description="Helical" evidence="6">
    <location>
        <begin position="174"/>
        <end position="192"/>
    </location>
</feature>
<feature type="transmembrane region" description="Helical" evidence="6">
    <location>
        <begin position="375"/>
        <end position="394"/>
    </location>
</feature>